<reference evidence="12" key="1">
    <citation type="journal article" date="2023" name="Int. J. Syst. Evol. Microbiol.">
        <title>Mesoterricola silvestris gen. nov., sp. nov., Mesoterricola sediminis sp. nov., Geothrix oryzae sp. nov., Geothrix edaphica sp. nov., Geothrix rubra sp. nov., and Geothrix limicola sp. nov., six novel members of Acidobacteriota isolated from soils.</title>
        <authorList>
            <person name="Itoh H."/>
            <person name="Sugisawa Y."/>
            <person name="Mise K."/>
            <person name="Xu Z."/>
            <person name="Kuniyasu M."/>
            <person name="Ushijima N."/>
            <person name="Kawano K."/>
            <person name="Kobayashi E."/>
            <person name="Shiratori Y."/>
            <person name="Masuda Y."/>
            <person name="Senoo K."/>
        </authorList>
    </citation>
    <scope>NUCLEOTIDE SEQUENCE [LARGE SCALE GENOMIC DNA]</scope>
    <source>
        <strain evidence="12">W79</strain>
    </source>
</reference>
<keyword evidence="5 10" id="KW-0812">Transmembrane</keyword>
<evidence type="ECO:0000256" key="6">
    <source>
        <dbReference type="ARBA" id="ARBA00022927"/>
    </source>
</evidence>
<dbReference type="AlphaFoldDB" id="A0AA48K9T3"/>
<evidence type="ECO:0000256" key="1">
    <source>
        <dbReference type="ARBA" id="ARBA00004651"/>
    </source>
</evidence>
<evidence type="ECO:0000313" key="12">
    <source>
        <dbReference type="Proteomes" id="UP001238179"/>
    </source>
</evidence>
<evidence type="ECO:0000256" key="9">
    <source>
        <dbReference type="ARBA" id="ARBA00023136"/>
    </source>
</evidence>
<evidence type="ECO:0000256" key="8">
    <source>
        <dbReference type="ARBA" id="ARBA00023010"/>
    </source>
</evidence>
<name>A0AA48K9T3_9BACT</name>
<evidence type="ECO:0000256" key="4">
    <source>
        <dbReference type="ARBA" id="ARBA00022475"/>
    </source>
</evidence>
<evidence type="ECO:0000256" key="10">
    <source>
        <dbReference type="RuleBase" id="RU365087"/>
    </source>
</evidence>
<evidence type="ECO:0000256" key="7">
    <source>
        <dbReference type="ARBA" id="ARBA00022989"/>
    </source>
</evidence>
<keyword evidence="4 10" id="KW-1003">Cell membrane</keyword>
<dbReference type="EMBL" id="AP027080">
    <property type="protein sequence ID" value="BDU72652.1"/>
    <property type="molecule type" value="Genomic_DNA"/>
</dbReference>
<evidence type="ECO:0000256" key="2">
    <source>
        <dbReference type="ARBA" id="ARBA00008445"/>
    </source>
</evidence>
<comment type="caution">
    <text evidence="10">Lacks conserved residue(s) required for the propagation of feature annotation.</text>
</comment>
<gene>
    <name evidence="11" type="ORF">METEAL_18260</name>
</gene>
<organism evidence="11 12">
    <name type="scientific">Mesoterricola silvestris</name>
    <dbReference type="NCBI Taxonomy" id="2927979"/>
    <lineage>
        <taxon>Bacteria</taxon>
        <taxon>Pseudomonadati</taxon>
        <taxon>Acidobacteriota</taxon>
        <taxon>Holophagae</taxon>
        <taxon>Holophagales</taxon>
        <taxon>Holophagaceae</taxon>
        <taxon>Mesoterricola</taxon>
    </lineage>
</organism>
<dbReference type="Proteomes" id="UP001238179">
    <property type="component" value="Chromosome"/>
</dbReference>
<dbReference type="NCBIfam" id="TIGR00810">
    <property type="entry name" value="secG"/>
    <property type="match status" value="1"/>
</dbReference>
<comment type="function">
    <text evidence="10">Involved in protein export. Participates in an early event of protein translocation.</text>
</comment>
<dbReference type="InterPro" id="IPR004692">
    <property type="entry name" value="SecG"/>
</dbReference>
<keyword evidence="12" id="KW-1185">Reference proteome</keyword>
<dbReference type="PANTHER" id="PTHR34182">
    <property type="entry name" value="PROTEIN-EXPORT MEMBRANE PROTEIN SECG"/>
    <property type="match status" value="1"/>
</dbReference>
<dbReference type="RefSeq" id="WP_316415564.1">
    <property type="nucleotide sequence ID" value="NZ_AP027080.1"/>
</dbReference>
<dbReference type="KEGG" id="msil:METEAL_18260"/>
<sequence length="112" mass="11223">MNGLLLTLHVIVSLLLIGVILLQPGSKGGGLGATFGGGGANSAFGARGAAPFLAKFTYYLAAGFMVTSLVIEVLVVKANRSVLDRAAAVKTAPAKPAPVVPMPAIPAAPDKK</sequence>
<proteinExistence type="inferred from homology"/>
<dbReference type="GO" id="GO:0005886">
    <property type="term" value="C:plasma membrane"/>
    <property type="evidence" value="ECO:0007669"/>
    <property type="project" value="UniProtKB-SubCell"/>
</dbReference>
<keyword evidence="9 10" id="KW-0472">Membrane</keyword>
<feature type="transmembrane region" description="Helical" evidence="10">
    <location>
        <begin position="56"/>
        <end position="76"/>
    </location>
</feature>
<keyword evidence="3 10" id="KW-0813">Transport</keyword>
<dbReference type="GO" id="GO:0009306">
    <property type="term" value="P:protein secretion"/>
    <property type="evidence" value="ECO:0007669"/>
    <property type="project" value="UniProtKB-UniRule"/>
</dbReference>
<dbReference type="PRINTS" id="PR01651">
    <property type="entry name" value="SECGEXPORT"/>
</dbReference>
<comment type="subcellular location">
    <subcellularLocation>
        <location evidence="1 10">Cell membrane</location>
        <topology evidence="1 10">Multi-pass membrane protein</topology>
    </subcellularLocation>
</comment>
<keyword evidence="8 10" id="KW-0811">Translocation</keyword>
<evidence type="ECO:0000313" key="11">
    <source>
        <dbReference type="EMBL" id="BDU72652.1"/>
    </source>
</evidence>
<evidence type="ECO:0000256" key="3">
    <source>
        <dbReference type="ARBA" id="ARBA00022448"/>
    </source>
</evidence>
<dbReference type="Pfam" id="PF03840">
    <property type="entry name" value="SecG"/>
    <property type="match status" value="1"/>
</dbReference>
<accession>A0AA48K9T3</accession>
<comment type="similarity">
    <text evidence="2 10">Belongs to the SecG family.</text>
</comment>
<protein>
    <recommendedName>
        <fullName evidence="10">Protein-export membrane protein SecG</fullName>
    </recommendedName>
</protein>
<keyword evidence="7 10" id="KW-1133">Transmembrane helix</keyword>
<keyword evidence="6 10" id="KW-0653">Protein transport</keyword>
<dbReference type="GO" id="GO:0015450">
    <property type="term" value="F:protein-transporting ATPase activity"/>
    <property type="evidence" value="ECO:0007669"/>
    <property type="project" value="UniProtKB-UniRule"/>
</dbReference>
<dbReference type="GO" id="GO:0065002">
    <property type="term" value="P:intracellular protein transmembrane transport"/>
    <property type="evidence" value="ECO:0007669"/>
    <property type="project" value="TreeGrafter"/>
</dbReference>
<dbReference type="PANTHER" id="PTHR34182:SF1">
    <property type="entry name" value="PROTEIN-EXPORT MEMBRANE PROTEIN SECG"/>
    <property type="match status" value="1"/>
</dbReference>
<evidence type="ECO:0000256" key="5">
    <source>
        <dbReference type="ARBA" id="ARBA00022692"/>
    </source>
</evidence>
<dbReference type="GO" id="GO:0043952">
    <property type="term" value="P:protein transport by the Sec complex"/>
    <property type="evidence" value="ECO:0007669"/>
    <property type="project" value="TreeGrafter"/>
</dbReference>